<feature type="transmembrane region" description="Helical" evidence="9">
    <location>
        <begin position="74"/>
        <end position="96"/>
    </location>
</feature>
<keyword evidence="11" id="KW-1185">Reference proteome</keyword>
<dbReference type="RefSeq" id="XP_031667632.1">
    <property type="nucleotide sequence ID" value="XM_031811772.1"/>
</dbReference>
<reference evidence="10" key="2">
    <citation type="submission" date="2025-09" db="UniProtKB">
        <authorList>
            <consortium name="Ensembl"/>
        </authorList>
    </citation>
    <scope>IDENTIFICATION</scope>
</reference>
<evidence type="ECO:0000256" key="1">
    <source>
        <dbReference type="ARBA" id="ARBA00004141"/>
    </source>
</evidence>
<dbReference type="AlphaFoldDB" id="A0A8C7LDF8"/>
<feature type="compositionally biased region" description="Polar residues" evidence="8">
    <location>
        <begin position="282"/>
        <end position="297"/>
    </location>
</feature>
<evidence type="ECO:0000256" key="9">
    <source>
        <dbReference type="SAM" id="Phobius"/>
    </source>
</evidence>
<reference evidence="10" key="1">
    <citation type="submission" date="2025-08" db="UniProtKB">
        <authorList>
            <consortium name="Ensembl"/>
        </authorList>
    </citation>
    <scope>IDENTIFICATION</scope>
</reference>
<dbReference type="Ensembl" id="ENSOKIT00005121745.1">
    <property type="protein sequence ID" value="ENSOKIP00005113783.1"/>
    <property type="gene ID" value="ENSOKIG00005049434.1"/>
</dbReference>
<dbReference type="GeneID" id="116359240"/>
<gene>
    <name evidence="10" type="primary">LOC116359240</name>
</gene>
<feature type="transmembrane region" description="Helical" evidence="9">
    <location>
        <begin position="12"/>
        <end position="36"/>
    </location>
</feature>
<dbReference type="PANTHER" id="PTHR28681:SF1">
    <property type="entry name" value="TRANSMEMBRANE PROTEIN 196"/>
    <property type="match status" value="1"/>
</dbReference>
<keyword evidence="4 9" id="KW-0812">Transmembrane</keyword>
<organism evidence="10 11">
    <name type="scientific">Oncorhynchus kisutch</name>
    <name type="common">Coho salmon</name>
    <name type="synonym">Salmo kisutch</name>
    <dbReference type="NCBI Taxonomy" id="8019"/>
    <lineage>
        <taxon>Eukaryota</taxon>
        <taxon>Metazoa</taxon>
        <taxon>Chordata</taxon>
        <taxon>Craniata</taxon>
        <taxon>Vertebrata</taxon>
        <taxon>Euteleostomi</taxon>
        <taxon>Actinopterygii</taxon>
        <taxon>Neopterygii</taxon>
        <taxon>Teleostei</taxon>
        <taxon>Protacanthopterygii</taxon>
        <taxon>Salmoniformes</taxon>
        <taxon>Salmonidae</taxon>
        <taxon>Salmoninae</taxon>
        <taxon>Oncorhynchus</taxon>
    </lineage>
</organism>
<evidence type="ECO:0000256" key="2">
    <source>
        <dbReference type="ARBA" id="ARBA00004496"/>
    </source>
</evidence>
<feature type="transmembrane region" description="Helical" evidence="9">
    <location>
        <begin position="108"/>
        <end position="132"/>
    </location>
</feature>
<evidence type="ECO:0000256" key="4">
    <source>
        <dbReference type="ARBA" id="ARBA00022692"/>
    </source>
</evidence>
<dbReference type="GO" id="GO:0016020">
    <property type="term" value="C:membrane"/>
    <property type="evidence" value="ECO:0007669"/>
    <property type="project" value="UniProtKB-SubCell"/>
</dbReference>
<feature type="transmembrane region" description="Helical" evidence="9">
    <location>
        <begin position="48"/>
        <end position="67"/>
    </location>
</feature>
<dbReference type="InterPro" id="IPR037661">
    <property type="entry name" value="TMEM196"/>
</dbReference>
<accession>A0A8C7LDF8</accession>
<evidence type="ECO:0000256" key="5">
    <source>
        <dbReference type="ARBA" id="ARBA00022989"/>
    </source>
</evidence>
<proteinExistence type="predicted"/>
<evidence type="ECO:0000313" key="10">
    <source>
        <dbReference type="Ensembl" id="ENSOKIP00005113783.1"/>
    </source>
</evidence>
<evidence type="ECO:0000256" key="6">
    <source>
        <dbReference type="ARBA" id="ARBA00023136"/>
    </source>
</evidence>
<dbReference type="Proteomes" id="UP000694557">
    <property type="component" value="Unassembled WGS sequence"/>
</dbReference>
<keyword evidence="3" id="KW-0963">Cytoplasm</keyword>
<name>A0A8C7LDF8_ONCKI</name>
<dbReference type="PANTHER" id="PTHR28681">
    <property type="entry name" value="TRANSMEMBRANE PROTEIN 196"/>
    <property type="match status" value="1"/>
</dbReference>
<comment type="subcellular location">
    <subcellularLocation>
        <location evidence="2">Cytoplasm</location>
    </subcellularLocation>
    <subcellularLocation>
        <location evidence="1">Membrane</location>
        <topology evidence="1">Multi-pass membrane protein</topology>
    </subcellularLocation>
</comment>
<evidence type="ECO:0000256" key="3">
    <source>
        <dbReference type="ARBA" id="ARBA00022490"/>
    </source>
</evidence>
<dbReference type="GeneTree" id="ENSGT00940000163281"/>
<keyword evidence="5 9" id="KW-1133">Transmembrane helix</keyword>
<evidence type="ECO:0000256" key="8">
    <source>
        <dbReference type="SAM" id="MobiDB-lite"/>
    </source>
</evidence>
<evidence type="ECO:0000313" key="11">
    <source>
        <dbReference type="Proteomes" id="UP000694557"/>
    </source>
</evidence>
<evidence type="ECO:0000256" key="7">
    <source>
        <dbReference type="ARBA" id="ARBA00044525"/>
    </source>
</evidence>
<feature type="region of interest" description="Disordered" evidence="8">
    <location>
        <begin position="265"/>
        <end position="297"/>
    </location>
</feature>
<protein>
    <recommendedName>
        <fullName evidence="7">Transmembrane protein 196</fullName>
    </recommendedName>
</protein>
<dbReference type="GO" id="GO:0005737">
    <property type="term" value="C:cytoplasm"/>
    <property type="evidence" value="ECO:0007669"/>
    <property type="project" value="UniProtKB-SubCell"/>
</dbReference>
<keyword evidence="6 9" id="KW-0472">Membrane</keyword>
<sequence length="297" mass="32010">MPDRGCNIWSLVVLSVLEMGLGASSIALGVFGIIRVRSVHKLQLGDASPIWSGICFLICGLCGMVCAKKRSGLIMILFSACCICGLISGILNFQFVRVVAKRPDALPSLYLAIMVLACLGIGVSILFTWLTCRLASSEQQRMYLERELSLHHSHEMSEKWLPTPILQYPQLRSSSTLNPGPPVPSTPVLQYSQLRPSSTLNSGPPVPSTLHIIIVAQTRTSDSTNHQALNELNRACLSGATRNMCPDGGTGGLELGTTVLKRDMNAPQEELAERSERAASIPQISFNGKSSPPLSLG</sequence>